<feature type="signal peptide" evidence="1">
    <location>
        <begin position="1"/>
        <end position="19"/>
    </location>
</feature>
<accession>R4WMP9</accession>
<protein>
    <submittedName>
        <fullName evidence="2">Cysteine rich secreted protein</fullName>
    </submittedName>
</protein>
<sequence>MRFLFVITCCIAFAYYTNGEESNISTKHLRGLSKEREYCSEHSYCPLNTHCCPSLRECCPNGFYCCPEVSLGLGGWACCQHKLEGNSGLNRKYFSDIQ</sequence>
<dbReference type="AlphaFoldDB" id="R4WMP9"/>
<feature type="chain" id="PRO_5004381423" evidence="1">
    <location>
        <begin position="20"/>
        <end position="98"/>
    </location>
</feature>
<organism evidence="2">
    <name type="scientific">Riptortus pedestris</name>
    <name type="common">Bean bug</name>
    <dbReference type="NCBI Taxonomy" id="329032"/>
    <lineage>
        <taxon>Eukaryota</taxon>
        <taxon>Metazoa</taxon>
        <taxon>Ecdysozoa</taxon>
        <taxon>Arthropoda</taxon>
        <taxon>Hexapoda</taxon>
        <taxon>Insecta</taxon>
        <taxon>Pterygota</taxon>
        <taxon>Neoptera</taxon>
        <taxon>Paraneoptera</taxon>
        <taxon>Hemiptera</taxon>
        <taxon>Heteroptera</taxon>
        <taxon>Panheteroptera</taxon>
        <taxon>Pentatomomorpha</taxon>
        <taxon>Coreoidea</taxon>
        <taxon>Alydidae</taxon>
        <taxon>Riptortus</taxon>
    </lineage>
</organism>
<dbReference type="EMBL" id="AK416916">
    <property type="protein sequence ID" value="BAN20131.1"/>
    <property type="molecule type" value="mRNA"/>
</dbReference>
<reference evidence="2" key="1">
    <citation type="journal article" date="2013" name="PLoS ONE">
        <title>Gene expression in gut symbiotic organ of stinkbug affected by extracellular bacterial symbiont.</title>
        <authorList>
            <person name="Futahashi R."/>
            <person name="Tanaka K."/>
            <person name="Tanahashi M."/>
            <person name="Nikoh N."/>
            <person name="Kikuchi Y."/>
            <person name="Lee B.L."/>
            <person name="Fukatsu T."/>
        </authorList>
    </citation>
    <scope>NUCLEOTIDE SEQUENCE</scope>
    <source>
        <tissue evidence="2">Midgut</tissue>
    </source>
</reference>
<keyword evidence="1" id="KW-0732">Signal</keyword>
<evidence type="ECO:0000256" key="1">
    <source>
        <dbReference type="SAM" id="SignalP"/>
    </source>
</evidence>
<name>R4WMP9_RIPPE</name>
<evidence type="ECO:0000313" key="2">
    <source>
        <dbReference type="EMBL" id="BAN20131.1"/>
    </source>
</evidence>
<proteinExistence type="evidence at transcript level"/>